<reference evidence="3 4" key="1">
    <citation type="submission" date="2022-06" db="EMBL/GenBank/DDBJ databases">
        <title>Draft genome sequence of type strain Streptomyces rubrisoli DSM 42083.</title>
        <authorList>
            <person name="Duangmal K."/>
            <person name="Klaysubun C."/>
        </authorList>
    </citation>
    <scope>NUCLEOTIDE SEQUENCE [LARGE SCALE GENOMIC DNA]</scope>
    <source>
        <strain evidence="3 4">DSM 42083</strain>
    </source>
</reference>
<proteinExistence type="predicted"/>
<dbReference type="PANTHER" id="PTHR43162">
    <property type="match status" value="1"/>
</dbReference>
<feature type="compositionally biased region" description="Basic residues" evidence="1">
    <location>
        <begin position="173"/>
        <end position="182"/>
    </location>
</feature>
<dbReference type="Pfam" id="PF13460">
    <property type="entry name" value="NAD_binding_10"/>
    <property type="match status" value="1"/>
</dbReference>
<dbReference type="InterPro" id="IPR016040">
    <property type="entry name" value="NAD(P)-bd_dom"/>
</dbReference>
<dbReference type="RefSeq" id="WP_255929131.1">
    <property type="nucleotide sequence ID" value="NZ_JANFNH010000019.1"/>
</dbReference>
<dbReference type="SUPFAM" id="SSF51735">
    <property type="entry name" value="NAD(P)-binding Rossmann-fold domains"/>
    <property type="match status" value="1"/>
</dbReference>
<comment type="caution">
    <text evidence="3">The sequence shown here is derived from an EMBL/GenBank/DDBJ whole genome shotgun (WGS) entry which is preliminary data.</text>
</comment>
<keyword evidence="4" id="KW-1185">Reference proteome</keyword>
<name>A0ABT1PGZ4_9ACTN</name>
<dbReference type="InterPro" id="IPR051604">
    <property type="entry name" value="Ergot_Alk_Oxidoreductase"/>
</dbReference>
<gene>
    <name evidence="3" type="ORF">NON19_17455</name>
</gene>
<evidence type="ECO:0000313" key="4">
    <source>
        <dbReference type="Proteomes" id="UP001206206"/>
    </source>
</evidence>
<dbReference type="EMBL" id="JANFNH010000019">
    <property type="protein sequence ID" value="MCQ4043758.1"/>
    <property type="molecule type" value="Genomic_DNA"/>
</dbReference>
<evidence type="ECO:0000313" key="3">
    <source>
        <dbReference type="EMBL" id="MCQ4043758.1"/>
    </source>
</evidence>
<sequence>MYVVMGASGKTGGAVARELLDQGQRVRVVLRPGRGREEWVSRGAEVAHADVRDVDALGAAFAGARAVYVLNPPDYGSDDMLASARAVAAAYATALRAAGSRVVALSSIGAQHAEGTGNIVTTHILEQALAPLGASFVRAGNFMTNWLPSLPVMRDSPAQLLQPARPADPARSRAGHRGGRRA</sequence>
<accession>A0ABT1PGZ4</accession>
<protein>
    <submittedName>
        <fullName evidence="3">NAD(P)H-binding protein</fullName>
    </submittedName>
</protein>
<feature type="region of interest" description="Disordered" evidence="1">
    <location>
        <begin position="160"/>
        <end position="182"/>
    </location>
</feature>
<dbReference type="Proteomes" id="UP001206206">
    <property type="component" value="Unassembled WGS sequence"/>
</dbReference>
<feature type="domain" description="NAD(P)-binding" evidence="2">
    <location>
        <begin position="6"/>
        <end position="124"/>
    </location>
</feature>
<dbReference type="Gene3D" id="3.90.25.10">
    <property type="entry name" value="UDP-galactose 4-epimerase, domain 1"/>
    <property type="match status" value="1"/>
</dbReference>
<organism evidence="3 4">
    <name type="scientific">Streptantibioticus rubrisoli</name>
    <dbReference type="NCBI Taxonomy" id="1387313"/>
    <lineage>
        <taxon>Bacteria</taxon>
        <taxon>Bacillati</taxon>
        <taxon>Actinomycetota</taxon>
        <taxon>Actinomycetes</taxon>
        <taxon>Kitasatosporales</taxon>
        <taxon>Streptomycetaceae</taxon>
        <taxon>Streptantibioticus</taxon>
    </lineage>
</organism>
<evidence type="ECO:0000259" key="2">
    <source>
        <dbReference type="Pfam" id="PF13460"/>
    </source>
</evidence>
<dbReference type="PANTHER" id="PTHR43162:SF1">
    <property type="entry name" value="PRESTALK A DIFFERENTIATION PROTEIN A"/>
    <property type="match status" value="1"/>
</dbReference>
<dbReference type="Gene3D" id="3.40.50.720">
    <property type="entry name" value="NAD(P)-binding Rossmann-like Domain"/>
    <property type="match status" value="1"/>
</dbReference>
<dbReference type="InterPro" id="IPR036291">
    <property type="entry name" value="NAD(P)-bd_dom_sf"/>
</dbReference>
<evidence type="ECO:0000256" key="1">
    <source>
        <dbReference type="SAM" id="MobiDB-lite"/>
    </source>
</evidence>